<protein>
    <recommendedName>
        <fullName evidence="1">BTB domain-containing protein</fullName>
    </recommendedName>
</protein>
<dbReference type="Proteomes" id="UP000724874">
    <property type="component" value="Unassembled WGS sequence"/>
</dbReference>
<reference evidence="2" key="1">
    <citation type="submission" date="2020-11" db="EMBL/GenBank/DDBJ databases">
        <authorList>
            <consortium name="DOE Joint Genome Institute"/>
            <person name="Ahrendt S."/>
            <person name="Riley R."/>
            <person name="Andreopoulos W."/>
            <person name="LaButti K."/>
            <person name="Pangilinan J."/>
            <person name="Ruiz-duenas F.J."/>
            <person name="Barrasa J.M."/>
            <person name="Sanchez-Garcia M."/>
            <person name="Camarero S."/>
            <person name="Miyauchi S."/>
            <person name="Serrano A."/>
            <person name="Linde D."/>
            <person name="Babiker R."/>
            <person name="Drula E."/>
            <person name="Ayuso-Fernandez I."/>
            <person name="Pacheco R."/>
            <person name="Padilla G."/>
            <person name="Ferreira P."/>
            <person name="Barriuso J."/>
            <person name="Kellner H."/>
            <person name="Castanera R."/>
            <person name="Alfaro M."/>
            <person name="Ramirez L."/>
            <person name="Pisabarro A.G."/>
            <person name="Kuo A."/>
            <person name="Tritt A."/>
            <person name="Lipzen A."/>
            <person name="He G."/>
            <person name="Yan M."/>
            <person name="Ng V."/>
            <person name="Cullen D."/>
            <person name="Martin F."/>
            <person name="Rosso M.-N."/>
            <person name="Henrissat B."/>
            <person name="Hibbett D."/>
            <person name="Martinez A.T."/>
            <person name="Grigoriev I.V."/>
        </authorList>
    </citation>
    <scope>NUCLEOTIDE SEQUENCE</scope>
    <source>
        <strain evidence="2">AH 44721</strain>
    </source>
</reference>
<dbReference type="PROSITE" id="PS50097">
    <property type="entry name" value="BTB"/>
    <property type="match status" value="1"/>
</dbReference>
<proteinExistence type="predicted"/>
<evidence type="ECO:0000259" key="1">
    <source>
        <dbReference type="PROSITE" id="PS50097"/>
    </source>
</evidence>
<name>A0A9P5TIX8_GYMJU</name>
<dbReference type="OrthoDB" id="71307at2759"/>
<accession>A0A9P5TIX8</accession>
<keyword evidence="3" id="KW-1185">Reference proteome</keyword>
<evidence type="ECO:0000313" key="3">
    <source>
        <dbReference type="Proteomes" id="UP000724874"/>
    </source>
</evidence>
<dbReference type="SMART" id="SM00225">
    <property type="entry name" value="BTB"/>
    <property type="match status" value="1"/>
</dbReference>
<dbReference type="Pfam" id="PF00651">
    <property type="entry name" value="BTB"/>
    <property type="match status" value="1"/>
</dbReference>
<dbReference type="SUPFAM" id="SSF54695">
    <property type="entry name" value="POZ domain"/>
    <property type="match status" value="1"/>
</dbReference>
<organism evidence="2 3">
    <name type="scientific">Gymnopilus junonius</name>
    <name type="common">Spectacular rustgill mushroom</name>
    <name type="synonym">Gymnopilus spectabilis subsp. junonius</name>
    <dbReference type="NCBI Taxonomy" id="109634"/>
    <lineage>
        <taxon>Eukaryota</taxon>
        <taxon>Fungi</taxon>
        <taxon>Dikarya</taxon>
        <taxon>Basidiomycota</taxon>
        <taxon>Agaricomycotina</taxon>
        <taxon>Agaricomycetes</taxon>
        <taxon>Agaricomycetidae</taxon>
        <taxon>Agaricales</taxon>
        <taxon>Agaricineae</taxon>
        <taxon>Hymenogastraceae</taxon>
        <taxon>Gymnopilus</taxon>
    </lineage>
</organism>
<feature type="domain" description="BTB" evidence="1">
    <location>
        <begin position="13"/>
        <end position="88"/>
    </location>
</feature>
<evidence type="ECO:0000313" key="2">
    <source>
        <dbReference type="EMBL" id="KAF8883169.1"/>
    </source>
</evidence>
<dbReference type="AlphaFoldDB" id="A0A9P5TIX8"/>
<comment type="caution">
    <text evidence="2">The sequence shown here is derived from an EMBL/GenBank/DDBJ whole genome shotgun (WGS) entry which is preliminary data.</text>
</comment>
<dbReference type="InterPro" id="IPR000210">
    <property type="entry name" value="BTB/POZ_dom"/>
</dbReference>
<gene>
    <name evidence="2" type="ORF">CPB84DRAFT_1686407</name>
</gene>
<dbReference type="CDD" id="cd18186">
    <property type="entry name" value="BTB_POZ_ZBTB_KLHL-like"/>
    <property type="match status" value="1"/>
</dbReference>
<sequence>MSLPDYHFDSPDSDVILLTSEAERTTEFHVHKCILAAASPFFNVMFSLPQSLPDSLVGKAPNVPVSEPSRILDAVLRYVYQVERPVIDSLDDLIDILAAAVKYEFTTVITIIRTLLISPRFLQSSPIRVYAVACRYDFDDEVKLASRQTLDVHILDTTAPPLPELKYISAYDYHRLLRLHAIRSSSAIKLLECPGNLKCMQCNGSAFTMHDAPKWWYQWEKKAREELQLRPTTKVVFSLDFLFGAVRASGCSRCPESLLDSWKFLQGLREEIDALPATIEMD</sequence>
<dbReference type="EMBL" id="JADNYJ010000117">
    <property type="protein sequence ID" value="KAF8883169.1"/>
    <property type="molecule type" value="Genomic_DNA"/>
</dbReference>
<dbReference type="Gene3D" id="3.30.710.10">
    <property type="entry name" value="Potassium Channel Kv1.1, Chain A"/>
    <property type="match status" value="1"/>
</dbReference>
<dbReference type="InterPro" id="IPR011333">
    <property type="entry name" value="SKP1/BTB/POZ_sf"/>
</dbReference>